<proteinExistence type="predicted"/>
<keyword evidence="3" id="KW-1185">Reference proteome</keyword>
<organism evidence="2 3">
    <name type="scientific">Durusdinium trenchii</name>
    <dbReference type="NCBI Taxonomy" id="1381693"/>
    <lineage>
        <taxon>Eukaryota</taxon>
        <taxon>Sar</taxon>
        <taxon>Alveolata</taxon>
        <taxon>Dinophyceae</taxon>
        <taxon>Suessiales</taxon>
        <taxon>Symbiodiniaceae</taxon>
        <taxon>Durusdinium</taxon>
    </lineage>
</organism>
<dbReference type="SUPFAM" id="SSF63825">
    <property type="entry name" value="YWTD domain"/>
    <property type="match status" value="1"/>
</dbReference>
<dbReference type="Gene3D" id="2.130.10.10">
    <property type="entry name" value="YVTN repeat-like/Quinoprotein amine dehydrogenase"/>
    <property type="match status" value="1"/>
</dbReference>
<reference evidence="2 3" key="1">
    <citation type="submission" date="2024-02" db="EMBL/GenBank/DDBJ databases">
        <authorList>
            <person name="Chen Y."/>
            <person name="Shah S."/>
            <person name="Dougan E. K."/>
            <person name="Thang M."/>
            <person name="Chan C."/>
        </authorList>
    </citation>
    <scope>NUCLEOTIDE SEQUENCE [LARGE SCALE GENOMIC DNA]</scope>
</reference>
<evidence type="ECO:0008006" key="4">
    <source>
        <dbReference type="Google" id="ProtNLM"/>
    </source>
</evidence>
<feature type="compositionally biased region" description="Low complexity" evidence="1">
    <location>
        <begin position="7"/>
        <end position="19"/>
    </location>
</feature>
<dbReference type="InterPro" id="IPR015943">
    <property type="entry name" value="WD40/YVTN_repeat-like_dom_sf"/>
</dbReference>
<dbReference type="EMBL" id="CAXAMN010004669">
    <property type="protein sequence ID" value="CAK9010474.1"/>
    <property type="molecule type" value="Genomic_DNA"/>
</dbReference>
<feature type="region of interest" description="Disordered" evidence="1">
    <location>
        <begin position="1"/>
        <end position="30"/>
    </location>
</feature>
<gene>
    <name evidence="2" type="ORF">CCMP2556_LOCUS10081</name>
</gene>
<sequence>MEPVKETTSVLPETTTTGGSPTGDDKEANGSKGIMEVKIMRLSGEELTLNVLEDCTLKDFKSLLVKHSIIDEALGMELLLVGVARINQQKLSSTMSQLGVRDGSCITVIKQRVHDYSRIAKLDHLVKSEKWPQGVLTTEDGLFYVCHFQGEVLVLNQELENVRKALLPREVSNPSQMAMAPNGDLVLACGDGRGGAVVAVVDSKTMEAKRWMRPKVTSGRGLGMAMGGGRVYLSHCWTTGDSAARTGDSAAREKRSKSVVVFDFETGEQVTTFDGFQHPCGLCVTDDRLFVADRGANEVRVLDLEGNPLDTIGGGPAIGEAG</sequence>
<name>A0ABP0J812_9DINO</name>
<comment type="caution">
    <text evidence="2">The sequence shown here is derived from an EMBL/GenBank/DDBJ whole genome shotgun (WGS) entry which is preliminary data.</text>
</comment>
<evidence type="ECO:0000256" key="1">
    <source>
        <dbReference type="SAM" id="MobiDB-lite"/>
    </source>
</evidence>
<protein>
    <recommendedName>
        <fullName evidence="4">Ubiquitin-like domain-containing protein</fullName>
    </recommendedName>
</protein>
<dbReference type="Proteomes" id="UP001642484">
    <property type="component" value="Unassembled WGS sequence"/>
</dbReference>
<evidence type="ECO:0000313" key="2">
    <source>
        <dbReference type="EMBL" id="CAK9010474.1"/>
    </source>
</evidence>
<accession>A0ABP0J812</accession>
<evidence type="ECO:0000313" key="3">
    <source>
        <dbReference type="Proteomes" id="UP001642484"/>
    </source>
</evidence>